<evidence type="ECO:0000313" key="1">
    <source>
        <dbReference type="EMBL" id="AQQ71178.1"/>
    </source>
</evidence>
<dbReference type="OrthoDB" id="7825127at2"/>
<organism evidence="1 2">
    <name type="scientific">Limihaloglobus sulfuriphilus</name>
    <dbReference type="NCBI Taxonomy" id="1851148"/>
    <lineage>
        <taxon>Bacteria</taxon>
        <taxon>Pseudomonadati</taxon>
        <taxon>Planctomycetota</taxon>
        <taxon>Phycisphaerae</taxon>
        <taxon>Sedimentisphaerales</taxon>
        <taxon>Sedimentisphaeraceae</taxon>
        <taxon>Limihaloglobus</taxon>
    </lineage>
</organism>
<protein>
    <submittedName>
        <fullName evidence="1">Uncharacterized protein</fullName>
    </submittedName>
</protein>
<evidence type="ECO:0000313" key="2">
    <source>
        <dbReference type="Proteomes" id="UP000188181"/>
    </source>
</evidence>
<sequence>MADKYKWNFKKYFRSSAYGWNGTAKASKRMREAVSEIKKVAKKDSALAGEGAVELCSRLYPALMYIDSSSGALGTALNRTMDALTPILISAEWDMNTRGKWLKKLFDAIQDEGWGIFDDLRDRWGEICVYPGLANLWADSLIPQVKECWLSEKWYFFVGSDMCLSCLLFTERYDEIEELLKLRRKTFWPYNKYQAMALAKQGKQEEALAYAEKMKLDDSSGNSDYSINNYCESLLIDMGRTEEAYEKYGLNFPYSGTKINIYRSICKRYPDIDKKKILIDCIEKKGEPGKWFAAAKDAGFYDIAMKCAKSSSSDPFTLLRASRDFADKNTDFALFVGIKAIVKMLREDFYEEISTFDIISAYRQIEQTAQNHGRLAELKNSLNREINEKKCKPVFRNVLLRILKNE</sequence>
<dbReference type="KEGG" id="pbas:SMSP2_01544"/>
<dbReference type="STRING" id="1851148.SMSP2_01544"/>
<dbReference type="RefSeq" id="WP_146683384.1">
    <property type="nucleotide sequence ID" value="NZ_CP019646.1"/>
</dbReference>
<dbReference type="Proteomes" id="UP000188181">
    <property type="component" value="Chromosome"/>
</dbReference>
<name>A0A1Q2MF55_9BACT</name>
<reference evidence="2" key="1">
    <citation type="submission" date="2017-02" db="EMBL/GenBank/DDBJ databases">
        <title>Comparative genomics and description of representatives of a novel lineage of planctomycetes thriving in anoxic sediments.</title>
        <authorList>
            <person name="Spring S."/>
            <person name="Bunk B."/>
            <person name="Sproer C."/>
        </authorList>
    </citation>
    <scope>NUCLEOTIDE SEQUENCE [LARGE SCALE GENOMIC DNA]</scope>
    <source>
        <strain evidence="2">SM-Chi-D1</strain>
    </source>
</reference>
<proteinExistence type="predicted"/>
<dbReference type="AlphaFoldDB" id="A0A1Q2MF55"/>
<gene>
    <name evidence="1" type="ORF">SMSP2_01544</name>
</gene>
<accession>A0A1Q2MF55</accession>
<keyword evidence="2" id="KW-1185">Reference proteome</keyword>
<dbReference type="EMBL" id="CP019646">
    <property type="protein sequence ID" value="AQQ71178.1"/>
    <property type="molecule type" value="Genomic_DNA"/>
</dbReference>